<dbReference type="GO" id="GO:0004674">
    <property type="term" value="F:protein serine/threonine kinase activity"/>
    <property type="evidence" value="ECO:0007669"/>
    <property type="project" value="UniProtKB-EC"/>
</dbReference>
<feature type="compositionally biased region" description="Basic and acidic residues" evidence="3">
    <location>
        <begin position="9"/>
        <end position="27"/>
    </location>
</feature>
<dbReference type="Gene3D" id="1.10.510.10">
    <property type="entry name" value="Transferase(Phosphotransferase) domain 1"/>
    <property type="match status" value="1"/>
</dbReference>
<comment type="similarity">
    <text evidence="1">Belongs to the protein kinase superfamily. CK1 Ser/Thr protein kinase family. Casein kinase I subfamily.</text>
</comment>
<evidence type="ECO:0000256" key="1">
    <source>
        <dbReference type="ARBA" id="ARBA00005926"/>
    </source>
</evidence>
<name>A0AAP0HA68_9ASTR</name>
<dbReference type="InterPro" id="IPR050235">
    <property type="entry name" value="CK1_Ser-Thr_kinase"/>
</dbReference>
<dbReference type="Pfam" id="PF24289">
    <property type="entry name" value="DUF7477"/>
    <property type="match status" value="1"/>
</dbReference>
<dbReference type="Proteomes" id="UP001408789">
    <property type="component" value="Unassembled WGS sequence"/>
</dbReference>
<gene>
    <name evidence="5" type="ORF">SSX86_000561</name>
</gene>
<sequence length="602" mass="68529">MNAGQDLVVVRDKHDEETSTHDYDRSSQSKRRKLNRKTEEMNAGQEPEVMRDKHDEETEAVKSEEDEETSLHDYDEDFGEEDDDDIPVPEKVRIGALAMYKVERKLGKGGFGQVYAGRCINPPHPSEINLHPNGGAPVEVALKFEHKTNKSCKYGPPYEWGVYEYVHGDVKPENLLFGLPGTSYEKKLFLLDFGLATRWRDASSGQHVKYDQQPYMFRGTTLFASVHAHLGRTLSRRDDLESLAYTLVYLLRGYLPWEWEGFHGENERFLVCKKKMETSVERLCHFCPAPFWKFVECIVNLQFDEEPNYAKYISLFDGIVGPNPDIRPLNTNSEKKPGLLSLEQDERPKKKIRMGRPATKWITVYEVFQPMKQIYHHDVEDVRLAQHIQKGNEDGLLIRSVASCSNLWTLIMDSGTGFTSQVYQLSPLFLNKDWIIEQGNKDYFITAIAGANNGSSLVVMSKGTPYLHQAYTISEKFPFKFIKKKWSEGYLVTAMATAGNRWAVVMSLGSGLSDQVRFAAAKVVELDFMYPTEGIDKRWDYGYKITSTAATCDQAAFVLSLPSTIADTRQETVQTLAFPRTPVKVKSPLPVISWVSWSNVCA</sequence>
<evidence type="ECO:0000313" key="6">
    <source>
        <dbReference type="Proteomes" id="UP001408789"/>
    </source>
</evidence>
<proteinExistence type="inferred from homology"/>
<evidence type="ECO:0000256" key="2">
    <source>
        <dbReference type="ARBA" id="ARBA00012513"/>
    </source>
</evidence>
<feature type="domain" description="Protein kinase" evidence="4">
    <location>
        <begin position="1"/>
        <end position="339"/>
    </location>
</feature>
<dbReference type="AlphaFoldDB" id="A0AAP0HA68"/>
<dbReference type="InterPro" id="IPR008271">
    <property type="entry name" value="Ser/Thr_kinase_AS"/>
</dbReference>
<keyword evidence="6" id="KW-1185">Reference proteome</keyword>
<dbReference type="PANTHER" id="PTHR11909">
    <property type="entry name" value="CASEIN KINASE-RELATED"/>
    <property type="match status" value="1"/>
</dbReference>
<dbReference type="InterPro" id="IPR000719">
    <property type="entry name" value="Prot_kinase_dom"/>
</dbReference>
<dbReference type="SUPFAM" id="SSF56112">
    <property type="entry name" value="Protein kinase-like (PK-like)"/>
    <property type="match status" value="1"/>
</dbReference>
<dbReference type="GO" id="GO:0005524">
    <property type="term" value="F:ATP binding"/>
    <property type="evidence" value="ECO:0007669"/>
    <property type="project" value="InterPro"/>
</dbReference>
<dbReference type="InterPro" id="IPR011009">
    <property type="entry name" value="Kinase-like_dom_sf"/>
</dbReference>
<feature type="compositionally biased region" description="Basic and acidic residues" evidence="3">
    <location>
        <begin position="48"/>
        <end position="73"/>
    </location>
</feature>
<dbReference type="PROSITE" id="PS50011">
    <property type="entry name" value="PROTEIN_KINASE_DOM"/>
    <property type="match status" value="1"/>
</dbReference>
<feature type="region of interest" description="Disordered" evidence="3">
    <location>
        <begin position="1"/>
        <end position="87"/>
    </location>
</feature>
<dbReference type="InterPro" id="IPR055900">
    <property type="entry name" value="DUF7477"/>
</dbReference>
<evidence type="ECO:0000256" key="3">
    <source>
        <dbReference type="SAM" id="MobiDB-lite"/>
    </source>
</evidence>
<comment type="caution">
    <text evidence="5">The sequence shown here is derived from an EMBL/GenBank/DDBJ whole genome shotgun (WGS) entry which is preliminary data.</text>
</comment>
<organism evidence="5 6">
    <name type="scientific">Deinandra increscens subsp. villosa</name>
    <dbReference type="NCBI Taxonomy" id="3103831"/>
    <lineage>
        <taxon>Eukaryota</taxon>
        <taxon>Viridiplantae</taxon>
        <taxon>Streptophyta</taxon>
        <taxon>Embryophyta</taxon>
        <taxon>Tracheophyta</taxon>
        <taxon>Spermatophyta</taxon>
        <taxon>Magnoliopsida</taxon>
        <taxon>eudicotyledons</taxon>
        <taxon>Gunneridae</taxon>
        <taxon>Pentapetalae</taxon>
        <taxon>asterids</taxon>
        <taxon>campanulids</taxon>
        <taxon>Asterales</taxon>
        <taxon>Asteraceae</taxon>
        <taxon>Asteroideae</taxon>
        <taxon>Heliantheae alliance</taxon>
        <taxon>Madieae</taxon>
        <taxon>Madiinae</taxon>
        <taxon>Deinandra</taxon>
    </lineage>
</organism>
<protein>
    <recommendedName>
        <fullName evidence="2">non-specific serine/threonine protein kinase</fullName>
        <ecNumber evidence="2">2.7.11.1</ecNumber>
    </recommendedName>
</protein>
<evidence type="ECO:0000313" key="5">
    <source>
        <dbReference type="EMBL" id="KAK9080803.1"/>
    </source>
</evidence>
<feature type="compositionally biased region" description="Acidic residues" evidence="3">
    <location>
        <begin position="74"/>
        <end position="87"/>
    </location>
</feature>
<reference evidence="5 6" key="1">
    <citation type="submission" date="2024-04" db="EMBL/GenBank/DDBJ databases">
        <title>The reference genome of an endangered Asteraceae, Deinandra increscens subsp. villosa, native to the Central Coast of California.</title>
        <authorList>
            <person name="Guilliams M."/>
            <person name="Hasenstab-Lehman K."/>
            <person name="Meyer R."/>
            <person name="Mcevoy S."/>
        </authorList>
    </citation>
    <scope>NUCLEOTIDE SEQUENCE [LARGE SCALE GENOMIC DNA]</scope>
    <source>
        <tissue evidence="5">Leaf</tissue>
    </source>
</reference>
<dbReference type="EMBL" id="JBCNJP010000002">
    <property type="protein sequence ID" value="KAK9080803.1"/>
    <property type="molecule type" value="Genomic_DNA"/>
</dbReference>
<evidence type="ECO:0000259" key="4">
    <source>
        <dbReference type="PROSITE" id="PS50011"/>
    </source>
</evidence>
<accession>A0AAP0HA68</accession>
<dbReference type="SMART" id="SM00220">
    <property type="entry name" value="S_TKc"/>
    <property type="match status" value="1"/>
</dbReference>
<dbReference type="EC" id="2.7.11.1" evidence="2"/>
<dbReference type="PROSITE" id="PS00108">
    <property type="entry name" value="PROTEIN_KINASE_ST"/>
    <property type="match status" value="1"/>
</dbReference>